<name>A0A1Y4LTH3_9FIRM</name>
<dbReference type="RefSeq" id="WP_087371592.1">
    <property type="nucleotide sequence ID" value="NZ_NFKK01000004.1"/>
</dbReference>
<reference evidence="3 4" key="1">
    <citation type="submission" date="2017-04" db="EMBL/GenBank/DDBJ databases">
        <title>Function of individual gut microbiota members based on whole genome sequencing of pure cultures obtained from chicken caecum.</title>
        <authorList>
            <person name="Medvecky M."/>
            <person name="Cejkova D."/>
            <person name="Polansky O."/>
            <person name="Karasova D."/>
            <person name="Kubasova T."/>
            <person name="Cizek A."/>
            <person name="Rychlik I."/>
        </authorList>
    </citation>
    <scope>NUCLEOTIDE SEQUENCE [LARGE SCALE GENOMIC DNA]</scope>
    <source>
        <strain evidence="3">An179</strain>
        <strain evidence="4">An180</strain>
    </source>
</reference>
<evidence type="ECO:0000313" key="2">
    <source>
        <dbReference type="EMBL" id="OUP59937.1"/>
    </source>
</evidence>
<evidence type="ECO:0000313" key="3">
    <source>
        <dbReference type="Proteomes" id="UP000195326"/>
    </source>
</evidence>
<comment type="caution">
    <text evidence="2">The sequence shown here is derived from an EMBL/GenBank/DDBJ whole genome shotgun (WGS) entry which is preliminary data.</text>
</comment>
<evidence type="ECO:0000313" key="4">
    <source>
        <dbReference type="Proteomes" id="UP000195897"/>
    </source>
</evidence>
<sequence>MAYQSYDPSVDYADRLRRMMQAGASAAEVESVLRQRVNKATSEPGHEQYAYDAYYTAARDYINRNSTFGGLYNTGAQTGAVSGGTASYTDPYAERLESALSRLESREPFSYDPESDPVFQSYRDTYRREGDRAAKNTLGEAAALTGGQASTAAVAAASQARDYYNSKVGDVVPELYQLAWQMYQSEQNSLLGEIETLAGLSAAAYDRQTDRLAQDYAIYKDERDFAYNQYQDVLDREQTAAQDWYDRTYDYDKLSQSAAQSAEKQAYTRAMAFLNAGVMPTDQMLKAAGIDKETARSLRAAALRKLGQ</sequence>
<dbReference type="Proteomes" id="UP000195326">
    <property type="component" value="Unassembled WGS sequence"/>
</dbReference>
<organism evidence="2 3">
    <name type="scientific">Butyricicoccus pullicaecorum</name>
    <dbReference type="NCBI Taxonomy" id="501571"/>
    <lineage>
        <taxon>Bacteria</taxon>
        <taxon>Bacillati</taxon>
        <taxon>Bacillota</taxon>
        <taxon>Clostridia</taxon>
        <taxon>Eubacteriales</taxon>
        <taxon>Butyricicoccaceae</taxon>
        <taxon>Butyricicoccus</taxon>
    </lineage>
</organism>
<evidence type="ECO:0000313" key="1">
    <source>
        <dbReference type="EMBL" id="OUP53425.1"/>
    </source>
</evidence>
<dbReference type="EMBL" id="NFKK01000004">
    <property type="protein sequence ID" value="OUP53425.1"/>
    <property type="molecule type" value="Genomic_DNA"/>
</dbReference>
<proteinExistence type="predicted"/>
<dbReference type="AlphaFoldDB" id="A0A1Y4LTH3"/>
<accession>A0A1Y4LTH3</accession>
<dbReference type="EMBL" id="NFKL01000004">
    <property type="protein sequence ID" value="OUP59937.1"/>
    <property type="molecule type" value="Genomic_DNA"/>
</dbReference>
<dbReference type="Proteomes" id="UP000195897">
    <property type="component" value="Unassembled WGS sequence"/>
</dbReference>
<gene>
    <name evidence="2" type="ORF">B5F15_03755</name>
    <name evidence="1" type="ORF">B5F17_05305</name>
</gene>
<protein>
    <submittedName>
        <fullName evidence="2">Uncharacterized protein</fullName>
    </submittedName>
</protein>
<reference evidence="2" key="2">
    <citation type="journal article" date="2018" name="BMC Genomics">
        <title>Whole genome sequencing and function prediction of 133 gut anaerobes isolated from chicken caecum in pure cultures.</title>
        <authorList>
            <person name="Medvecky M."/>
            <person name="Cejkova D."/>
            <person name="Polansky O."/>
            <person name="Karasova D."/>
            <person name="Kubasova T."/>
            <person name="Cizek A."/>
            <person name="Rychlik I."/>
        </authorList>
    </citation>
    <scope>NUCLEOTIDE SEQUENCE</scope>
    <source>
        <strain evidence="2">An179</strain>
        <strain evidence="1">An180</strain>
    </source>
</reference>
<dbReference type="STRING" id="501571.GCA_900143195_01691"/>